<accession>A0A8S5N4A4</accession>
<protein>
    <submittedName>
        <fullName evidence="1">Endonuclease</fullName>
    </submittedName>
</protein>
<keyword evidence="1" id="KW-0255">Endonuclease</keyword>
<dbReference type="EMBL" id="BK015061">
    <property type="protein sequence ID" value="DAD89449.1"/>
    <property type="molecule type" value="Genomic_DNA"/>
</dbReference>
<dbReference type="InterPro" id="IPR009414">
    <property type="entry name" value="DUF1064"/>
</dbReference>
<sequence length="111" mass="13263">MTVNKYHNRKTVIDGITFDSKKEADYYCELRIRRMAHEITGFDMQVPFTLLDNFKHKGRKIQGIKYTADFVVYYSDGRKEIIDVKGLRTRDYIMRKKLLLSKYPDIDFVEV</sequence>
<dbReference type="Gene3D" id="3.40.91.30">
    <property type="match status" value="1"/>
</dbReference>
<keyword evidence="1" id="KW-0378">Hydrolase</keyword>
<reference evidence="1" key="1">
    <citation type="journal article" date="2021" name="Proc. Natl. Acad. Sci. U.S.A.">
        <title>A Catalog of Tens of Thousands of Viruses from Human Metagenomes Reveals Hidden Associations with Chronic Diseases.</title>
        <authorList>
            <person name="Tisza M.J."/>
            <person name="Buck C.B."/>
        </authorList>
    </citation>
    <scope>NUCLEOTIDE SEQUENCE</scope>
    <source>
        <strain evidence="1">CtxpQ22</strain>
    </source>
</reference>
<organism evidence="1">
    <name type="scientific">Myoviridae sp. ctxpQ22</name>
    <dbReference type="NCBI Taxonomy" id="2826715"/>
    <lineage>
        <taxon>Viruses</taxon>
        <taxon>Duplodnaviria</taxon>
        <taxon>Heunggongvirae</taxon>
        <taxon>Uroviricota</taxon>
        <taxon>Caudoviricetes</taxon>
    </lineage>
</organism>
<name>A0A8S5N4A4_9CAUD</name>
<keyword evidence="1" id="KW-0540">Nuclease</keyword>
<dbReference type="Pfam" id="PF06356">
    <property type="entry name" value="DUF1064"/>
    <property type="match status" value="1"/>
</dbReference>
<proteinExistence type="predicted"/>
<evidence type="ECO:0000313" key="1">
    <source>
        <dbReference type="EMBL" id="DAD89449.1"/>
    </source>
</evidence>
<dbReference type="GO" id="GO:0004519">
    <property type="term" value="F:endonuclease activity"/>
    <property type="evidence" value="ECO:0007669"/>
    <property type="project" value="UniProtKB-KW"/>
</dbReference>